<dbReference type="EMBL" id="JADPRT010000004">
    <property type="protein sequence ID" value="MBF9068541.1"/>
    <property type="molecule type" value="Genomic_DNA"/>
</dbReference>
<reference evidence="2" key="1">
    <citation type="submission" date="2020-11" db="EMBL/GenBank/DDBJ databases">
        <title>Isolation and identification of active actinomycetes.</title>
        <authorList>
            <person name="Yu B."/>
        </authorList>
    </citation>
    <scope>NUCLEOTIDE SEQUENCE</scope>
    <source>
        <strain evidence="2">NEAU-YB345</strain>
    </source>
</reference>
<name>A0A931FED7_9ACTN</name>
<evidence type="ECO:0000313" key="3">
    <source>
        <dbReference type="Proteomes" id="UP000657385"/>
    </source>
</evidence>
<organism evidence="2 3">
    <name type="scientific">Streptacidiphilus fuscans</name>
    <dbReference type="NCBI Taxonomy" id="2789292"/>
    <lineage>
        <taxon>Bacteria</taxon>
        <taxon>Bacillati</taxon>
        <taxon>Actinomycetota</taxon>
        <taxon>Actinomycetes</taxon>
        <taxon>Kitasatosporales</taxon>
        <taxon>Streptomycetaceae</taxon>
        <taxon>Streptacidiphilus</taxon>
    </lineage>
</organism>
<dbReference type="InterPro" id="IPR049244">
    <property type="entry name" value="DUF6879"/>
</dbReference>
<proteinExistence type="predicted"/>
<dbReference type="Pfam" id="PF21806">
    <property type="entry name" value="DUF6879"/>
    <property type="match status" value="1"/>
</dbReference>
<evidence type="ECO:0000313" key="2">
    <source>
        <dbReference type="EMBL" id="MBF9068541.1"/>
    </source>
</evidence>
<protein>
    <recommendedName>
        <fullName evidence="1">DUF6879 domain-containing protein</fullName>
    </recommendedName>
</protein>
<comment type="caution">
    <text evidence="2">The sequence shown here is derived from an EMBL/GenBank/DDBJ whole genome shotgun (WGS) entry which is preliminary data.</text>
</comment>
<evidence type="ECO:0000259" key="1">
    <source>
        <dbReference type="Pfam" id="PF21806"/>
    </source>
</evidence>
<dbReference type="AlphaFoldDB" id="A0A931FED7"/>
<gene>
    <name evidence="2" type="ORF">I2501_10910</name>
</gene>
<sequence>MLVPFAEISNRFTDFEHTAWRLESRKQYATDLESPRFAAFRETGRLPDQPGHHAWVANVLRQLDQGKTFGRVRILDEPLTDNQRFLLASSLESPEDIRVLTRSKAKGLELPDEDVWIFDSKTIARLVFDDQDRTLGVEITENAAEVLRVCQIRDAARHFAVPAREFAAALPSEA</sequence>
<keyword evidence="3" id="KW-1185">Reference proteome</keyword>
<dbReference type="Proteomes" id="UP000657385">
    <property type="component" value="Unassembled WGS sequence"/>
</dbReference>
<dbReference type="RefSeq" id="WP_196193724.1">
    <property type="nucleotide sequence ID" value="NZ_JADPRT010000004.1"/>
</dbReference>
<accession>A0A931FED7</accession>
<feature type="domain" description="DUF6879" evidence="1">
    <location>
        <begin position="7"/>
        <end position="167"/>
    </location>
</feature>